<evidence type="ECO:0000313" key="1">
    <source>
        <dbReference type="EMBL" id="MDI5832492.1"/>
    </source>
</evidence>
<dbReference type="Proteomes" id="UP001159075">
    <property type="component" value="Unassembled WGS sequence"/>
</dbReference>
<evidence type="ECO:0008006" key="3">
    <source>
        <dbReference type="Google" id="ProtNLM"/>
    </source>
</evidence>
<sequence>MSTGTAKKAFASNANVRNRVAFETTNNILKSWGASVAQITNILQMSKSAYHKAVAEPESVKLCRDQITRVSLILNIYAAIKTIFDNPENQTGFMSFKNDNGKFGGRSPLEVIASGDILELIETTKHIDGLRGAMW</sequence>
<organism evidence="1 2">
    <name type="scientific">Shewanella xiamenensis</name>
    <dbReference type="NCBI Taxonomy" id="332186"/>
    <lineage>
        <taxon>Bacteria</taxon>
        <taxon>Pseudomonadati</taxon>
        <taxon>Pseudomonadota</taxon>
        <taxon>Gammaproteobacteria</taxon>
        <taxon>Alteromonadales</taxon>
        <taxon>Shewanellaceae</taxon>
        <taxon>Shewanella</taxon>
    </lineage>
</organism>
<name>A0ABT6UDH5_9GAMM</name>
<protein>
    <recommendedName>
        <fullName evidence="3">DUF2384 domain-containing protein</fullName>
    </recommendedName>
</protein>
<dbReference type="RefSeq" id="WP_282679457.1">
    <property type="nucleotide sequence ID" value="NZ_CP106875.1"/>
</dbReference>
<gene>
    <name evidence="1" type="ORF">ODY93_13015</name>
</gene>
<keyword evidence="2" id="KW-1185">Reference proteome</keyword>
<accession>A0ABT6UDH5</accession>
<dbReference type="EMBL" id="JAOTLW010000013">
    <property type="protein sequence ID" value="MDI5832492.1"/>
    <property type="molecule type" value="Genomic_DNA"/>
</dbReference>
<proteinExistence type="predicted"/>
<reference evidence="1 2" key="1">
    <citation type="submission" date="2022-09" db="EMBL/GenBank/DDBJ databases">
        <title>The outer-membrane cytochrome OmcA is essential for infection of Shewanella oneidensis by a zebrafish-associated bacteriophage.</title>
        <authorList>
            <person name="Grenfell A.W."/>
            <person name="Intile P."/>
            <person name="Mcfarlane J."/>
            <person name="Leung D."/>
            <person name="Abdalla K."/>
            <person name="Wold M."/>
            <person name="Kees E."/>
            <person name="Gralnick J."/>
        </authorList>
    </citation>
    <scope>NUCLEOTIDE SEQUENCE [LARGE SCALE GENOMIC DNA]</scope>
    <source>
        <strain evidence="1 2">NF-5</strain>
    </source>
</reference>
<evidence type="ECO:0000313" key="2">
    <source>
        <dbReference type="Proteomes" id="UP001159075"/>
    </source>
</evidence>
<comment type="caution">
    <text evidence="1">The sequence shown here is derived from an EMBL/GenBank/DDBJ whole genome shotgun (WGS) entry which is preliminary data.</text>
</comment>